<protein>
    <submittedName>
        <fullName evidence="3">Glycosyltransferase family 1 protein</fullName>
    </submittedName>
</protein>
<comment type="caution">
    <text evidence="3">The sequence shown here is derived from an EMBL/GenBank/DDBJ whole genome shotgun (WGS) entry which is preliminary data.</text>
</comment>
<sequence length="390" mass="43712">MEKIRVAFFAEILIADFDGASRTMFQLFERIDHDRFEFLFICGTGPEQVAGFECLHLPTIQIPLNSKYKIALPALGTKTIQARLDAFAPDVIHIATPSPMGHFALDYASRKEIPVVTIYHTHFISYIHYYLKYLPFLISPVEKLAQNIQNRFYDGCQKVYVPSSSMVSELGKMGMDAGKMKIWKRGIDGALFSPTKKNPDYLRQLTGNDLPTVFFASRLVWEKNLETLIEIHHLLQEENVSCNFLIAGDGVASKECRQRMSDAIFLGEVDHETLSVLYASATVFVFTSVSETFGNVVLEAMASGLVPVVADGGGSRDFITNGENGYKCEPNDAAEYVGRIKKLIESRLLRHSLSKNAIEHSRAYDWDELANIYFNDLAELASPVEATIQA</sequence>
<dbReference type="InterPro" id="IPR001296">
    <property type="entry name" value="Glyco_trans_1"/>
</dbReference>
<dbReference type="EMBL" id="VCEJ01000002">
    <property type="protein sequence ID" value="TLV03337.1"/>
    <property type="molecule type" value="Genomic_DNA"/>
</dbReference>
<evidence type="ECO:0000313" key="4">
    <source>
        <dbReference type="Proteomes" id="UP000306402"/>
    </source>
</evidence>
<proteinExistence type="predicted"/>
<dbReference type="GO" id="GO:0016757">
    <property type="term" value="F:glycosyltransferase activity"/>
    <property type="evidence" value="ECO:0007669"/>
    <property type="project" value="InterPro"/>
</dbReference>
<dbReference type="RefSeq" id="WP_138364545.1">
    <property type="nucleotide sequence ID" value="NZ_VCEJ01000002.1"/>
</dbReference>
<dbReference type="PANTHER" id="PTHR45947">
    <property type="entry name" value="SULFOQUINOVOSYL TRANSFERASE SQD2"/>
    <property type="match status" value="1"/>
</dbReference>
<evidence type="ECO:0000259" key="2">
    <source>
        <dbReference type="Pfam" id="PF13439"/>
    </source>
</evidence>
<dbReference type="InterPro" id="IPR028098">
    <property type="entry name" value="Glyco_trans_4-like_N"/>
</dbReference>
<dbReference type="InterPro" id="IPR050194">
    <property type="entry name" value="Glycosyltransferase_grp1"/>
</dbReference>
<dbReference type="Gene3D" id="3.40.50.2000">
    <property type="entry name" value="Glycogen Phosphorylase B"/>
    <property type="match status" value="2"/>
</dbReference>
<dbReference type="Proteomes" id="UP000306402">
    <property type="component" value="Unassembled WGS sequence"/>
</dbReference>
<accession>A0A5R9L4P3</accession>
<dbReference type="PANTHER" id="PTHR45947:SF3">
    <property type="entry name" value="SULFOQUINOVOSYL TRANSFERASE SQD2"/>
    <property type="match status" value="1"/>
</dbReference>
<evidence type="ECO:0000313" key="3">
    <source>
        <dbReference type="EMBL" id="TLV03337.1"/>
    </source>
</evidence>
<feature type="domain" description="Glycosyltransferase subfamily 4-like N-terminal" evidence="2">
    <location>
        <begin position="18"/>
        <end position="188"/>
    </location>
</feature>
<feature type="domain" description="Glycosyl transferase family 1" evidence="1">
    <location>
        <begin position="208"/>
        <end position="359"/>
    </location>
</feature>
<dbReference type="AlphaFoldDB" id="A0A5R9L4P3"/>
<dbReference type="Pfam" id="PF00534">
    <property type="entry name" value="Glycos_transf_1"/>
    <property type="match status" value="1"/>
</dbReference>
<dbReference type="SUPFAM" id="SSF53756">
    <property type="entry name" value="UDP-Glycosyltransferase/glycogen phosphorylase"/>
    <property type="match status" value="1"/>
</dbReference>
<keyword evidence="4" id="KW-1185">Reference proteome</keyword>
<dbReference type="OrthoDB" id="596635at2"/>
<evidence type="ECO:0000259" key="1">
    <source>
        <dbReference type="Pfam" id="PF00534"/>
    </source>
</evidence>
<name>A0A5R9L4P3_9BACT</name>
<gene>
    <name evidence="3" type="ORF">FEN17_06920</name>
</gene>
<dbReference type="Pfam" id="PF13439">
    <property type="entry name" value="Glyco_transf_4"/>
    <property type="match status" value="1"/>
</dbReference>
<keyword evidence="3" id="KW-0808">Transferase</keyword>
<dbReference type="CDD" id="cd03814">
    <property type="entry name" value="GT4-like"/>
    <property type="match status" value="1"/>
</dbReference>
<organism evidence="3 4">
    <name type="scientific">Dyadobacter luticola</name>
    <dbReference type="NCBI Taxonomy" id="1979387"/>
    <lineage>
        <taxon>Bacteria</taxon>
        <taxon>Pseudomonadati</taxon>
        <taxon>Bacteroidota</taxon>
        <taxon>Cytophagia</taxon>
        <taxon>Cytophagales</taxon>
        <taxon>Spirosomataceae</taxon>
        <taxon>Dyadobacter</taxon>
    </lineage>
</organism>
<reference evidence="3 4" key="1">
    <citation type="submission" date="2019-05" db="EMBL/GenBank/DDBJ databases">
        <authorList>
            <person name="Qu J.-H."/>
        </authorList>
    </citation>
    <scope>NUCLEOTIDE SEQUENCE [LARGE SCALE GENOMIC DNA]</scope>
    <source>
        <strain evidence="3 4">T17</strain>
    </source>
</reference>